<dbReference type="FunFam" id="3.10.105.10:FF:000001">
    <property type="entry name" value="Oligopeptide ABC transporter, oligopeptide-binding protein"/>
    <property type="match status" value="1"/>
</dbReference>
<dbReference type="PANTHER" id="PTHR30290">
    <property type="entry name" value="PERIPLASMIC BINDING COMPONENT OF ABC TRANSPORTER"/>
    <property type="match status" value="1"/>
</dbReference>
<reference evidence="7 8" key="1">
    <citation type="submission" date="2017-08" db="EMBL/GenBank/DDBJ databases">
        <title>Burning lignite coal seam in the remote Altai Mountains harbors a hydrogen-driven thermophilic microbial community.</title>
        <authorList>
            <person name="Kadnikov V.V."/>
            <person name="Mardanov A.V."/>
            <person name="Ivasenko D."/>
            <person name="Beletsky A.V."/>
            <person name="Karnachuk O.V."/>
            <person name="Ravin N.V."/>
        </authorList>
    </citation>
    <scope>NUCLEOTIDE SEQUENCE [LARGE SCALE GENOMIC DNA]</scope>
    <source>
        <strain evidence="7">AL33</strain>
    </source>
</reference>
<sequence>MQRRFRGVSLALAVVFALSMSLSACGGGKSENTPSNQPAAGGAAQELHLMIGDEPPALDAQITTDNISILILNAVQEGLVRLNPDGSIGPGMAESWDVKDDGKTYVFHLRKDAVWSDGTPVTAQQFSDAWERAANGETASQYANLITDYIQGAEEYYRYTSYLAAKKLYETDKKAYEEAYKKEDGTVPPPDVAVYGKPMSDIKPVTWDDVGVKVIDDHTLEVRLKQAVPYWLELTQFPTYLPFVKEFYEKNKDSYATEPDKLLYNGPFVIDQWLHDAKVVLKKNPNYWDKDTVKLETITLDVVKDSNTALNLYLAGEVDRTGLAREQVPQYKNDPNFHTFPDFSVFYLEFNTTKKPFDNPKVRKALSIALDRKAYVDTVLNNGSMPAYGLIPPGFSAYSGSTKTFREVSKELFGEPLFQDNRPDEAAKLLKEGLEESGIHPNGWTFRLLGDDSDTARKGNEFLKAMWEQAFKDLGVKVELDQVPFKERLKRSRSGDFEVVMAGWGPDYNDPDTYMFVFETGGAYNDGKWSNPEYDRLVKEARAATNLDERAKKFAEAEKVLVDDTGVAPMYWRVIAYLQQPYVKGLVERGIGASLEFKWASVEK</sequence>
<comment type="subcellular location">
    <subcellularLocation>
        <location evidence="1">Cell envelope</location>
    </subcellularLocation>
</comment>
<dbReference type="AlphaFoldDB" id="A0A2T5G9X0"/>
<dbReference type="GO" id="GO:1904680">
    <property type="term" value="F:peptide transmembrane transporter activity"/>
    <property type="evidence" value="ECO:0007669"/>
    <property type="project" value="TreeGrafter"/>
</dbReference>
<evidence type="ECO:0000256" key="3">
    <source>
        <dbReference type="ARBA" id="ARBA00022448"/>
    </source>
</evidence>
<gene>
    <name evidence="7" type="ORF">HSCHL_2170</name>
</gene>
<dbReference type="Gene3D" id="3.10.105.10">
    <property type="entry name" value="Dipeptide-binding Protein, Domain 3"/>
    <property type="match status" value="1"/>
</dbReference>
<dbReference type="RefSeq" id="WP_273000224.1">
    <property type="nucleotide sequence ID" value="NZ_PEBV01000018.1"/>
</dbReference>
<proteinExistence type="inferred from homology"/>
<dbReference type="Gene3D" id="3.40.190.10">
    <property type="entry name" value="Periplasmic binding protein-like II"/>
    <property type="match status" value="1"/>
</dbReference>
<dbReference type="GO" id="GO:0043190">
    <property type="term" value="C:ATP-binding cassette (ABC) transporter complex"/>
    <property type="evidence" value="ECO:0007669"/>
    <property type="project" value="InterPro"/>
</dbReference>
<dbReference type="InterPro" id="IPR039424">
    <property type="entry name" value="SBP_5"/>
</dbReference>
<dbReference type="InterPro" id="IPR030678">
    <property type="entry name" value="Peptide/Ni-bd"/>
</dbReference>
<organism evidence="7 8">
    <name type="scientific">Hydrogenibacillus schlegelii</name>
    <name type="common">Bacillus schlegelii</name>
    <dbReference type="NCBI Taxonomy" id="1484"/>
    <lineage>
        <taxon>Bacteria</taxon>
        <taxon>Bacillati</taxon>
        <taxon>Bacillota</taxon>
        <taxon>Bacilli</taxon>
        <taxon>Bacillales</taxon>
        <taxon>Bacillales Family X. Incertae Sedis</taxon>
        <taxon>Hydrogenibacillus</taxon>
    </lineage>
</organism>
<dbReference type="GO" id="GO:0042597">
    <property type="term" value="C:periplasmic space"/>
    <property type="evidence" value="ECO:0007669"/>
    <property type="project" value="UniProtKB-ARBA"/>
</dbReference>
<dbReference type="CDD" id="cd08504">
    <property type="entry name" value="PBP2_OppA"/>
    <property type="match status" value="1"/>
</dbReference>
<evidence type="ECO:0000256" key="2">
    <source>
        <dbReference type="ARBA" id="ARBA00005695"/>
    </source>
</evidence>
<evidence type="ECO:0000313" key="7">
    <source>
        <dbReference type="EMBL" id="PTQ52982.1"/>
    </source>
</evidence>
<dbReference type="PANTHER" id="PTHR30290:SF10">
    <property type="entry name" value="PERIPLASMIC OLIGOPEPTIDE-BINDING PROTEIN-RELATED"/>
    <property type="match status" value="1"/>
</dbReference>
<evidence type="ECO:0000259" key="6">
    <source>
        <dbReference type="Pfam" id="PF00496"/>
    </source>
</evidence>
<evidence type="ECO:0000256" key="4">
    <source>
        <dbReference type="ARBA" id="ARBA00022729"/>
    </source>
</evidence>
<evidence type="ECO:0000256" key="1">
    <source>
        <dbReference type="ARBA" id="ARBA00004196"/>
    </source>
</evidence>
<dbReference type="PIRSF" id="PIRSF002741">
    <property type="entry name" value="MppA"/>
    <property type="match status" value="1"/>
</dbReference>
<feature type="domain" description="Solute-binding protein family 5" evidence="6">
    <location>
        <begin position="88"/>
        <end position="524"/>
    </location>
</feature>
<accession>A0A2T5G9X0</accession>
<comment type="caution">
    <text evidence="7">The sequence shown here is derived from an EMBL/GenBank/DDBJ whole genome shotgun (WGS) entry which is preliminary data.</text>
</comment>
<dbReference type="PROSITE" id="PS51257">
    <property type="entry name" value="PROKAR_LIPOPROTEIN"/>
    <property type="match status" value="1"/>
</dbReference>
<dbReference type="GO" id="GO:0015833">
    <property type="term" value="P:peptide transport"/>
    <property type="evidence" value="ECO:0007669"/>
    <property type="project" value="TreeGrafter"/>
</dbReference>
<feature type="chain" id="PRO_5039443019" evidence="5">
    <location>
        <begin position="27"/>
        <end position="604"/>
    </location>
</feature>
<dbReference type="Gene3D" id="3.90.76.10">
    <property type="entry name" value="Dipeptide-binding Protein, Domain 1"/>
    <property type="match status" value="1"/>
</dbReference>
<dbReference type="SUPFAM" id="SSF53850">
    <property type="entry name" value="Periplasmic binding protein-like II"/>
    <property type="match status" value="1"/>
</dbReference>
<dbReference type="Pfam" id="PF00496">
    <property type="entry name" value="SBP_bac_5"/>
    <property type="match status" value="1"/>
</dbReference>
<feature type="signal peptide" evidence="5">
    <location>
        <begin position="1"/>
        <end position="26"/>
    </location>
</feature>
<name>A0A2T5G9X0_HYDSH</name>
<evidence type="ECO:0000256" key="5">
    <source>
        <dbReference type="SAM" id="SignalP"/>
    </source>
</evidence>
<keyword evidence="3" id="KW-0813">Transport</keyword>
<dbReference type="EMBL" id="PEBV01000018">
    <property type="protein sequence ID" value="PTQ52982.1"/>
    <property type="molecule type" value="Genomic_DNA"/>
</dbReference>
<evidence type="ECO:0000313" key="8">
    <source>
        <dbReference type="Proteomes" id="UP000244180"/>
    </source>
</evidence>
<dbReference type="InterPro" id="IPR000914">
    <property type="entry name" value="SBP_5_dom"/>
</dbReference>
<dbReference type="GO" id="GO:0030313">
    <property type="term" value="C:cell envelope"/>
    <property type="evidence" value="ECO:0007669"/>
    <property type="project" value="UniProtKB-SubCell"/>
</dbReference>
<keyword evidence="4 5" id="KW-0732">Signal</keyword>
<comment type="similarity">
    <text evidence="2">Belongs to the bacterial solute-binding protein 5 family.</text>
</comment>
<dbReference type="Proteomes" id="UP000244180">
    <property type="component" value="Unassembled WGS sequence"/>
</dbReference>
<protein>
    <submittedName>
        <fullName evidence="7">Oligopeptide ABC transporter, periplasmic oligopeptide-binding protein OppA</fullName>
    </submittedName>
</protein>